<gene>
    <name evidence="2" type="ORF">L1274_001001</name>
</gene>
<evidence type="ECO:0000259" key="1">
    <source>
        <dbReference type="PROSITE" id="PS51186"/>
    </source>
</evidence>
<name>A0ABT1GEC4_9BURK</name>
<proteinExistence type="predicted"/>
<dbReference type="InterPro" id="IPR039143">
    <property type="entry name" value="GNPNAT1-like"/>
</dbReference>
<dbReference type="PANTHER" id="PTHR13355:SF11">
    <property type="entry name" value="GLUCOSAMINE 6-PHOSPHATE N-ACETYLTRANSFERASE"/>
    <property type="match status" value="1"/>
</dbReference>
<dbReference type="Gene3D" id="3.40.630.30">
    <property type="match status" value="1"/>
</dbReference>
<protein>
    <submittedName>
        <fullName evidence="2">GNAT family N-acyltransferase</fullName>
    </submittedName>
</protein>
<evidence type="ECO:0000313" key="3">
    <source>
        <dbReference type="Proteomes" id="UP001162889"/>
    </source>
</evidence>
<keyword evidence="3" id="KW-1185">Reference proteome</keyword>
<dbReference type="EMBL" id="JALJZU010000002">
    <property type="protein sequence ID" value="MCP2007308.1"/>
    <property type="molecule type" value="Genomic_DNA"/>
</dbReference>
<dbReference type="Pfam" id="PF13673">
    <property type="entry name" value="Acetyltransf_10"/>
    <property type="match status" value="1"/>
</dbReference>
<comment type="caution">
    <text evidence="2">The sequence shown here is derived from an EMBL/GenBank/DDBJ whole genome shotgun (WGS) entry which is preliminary data.</text>
</comment>
<dbReference type="CDD" id="cd04301">
    <property type="entry name" value="NAT_SF"/>
    <property type="match status" value="1"/>
</dbReference>
<sequence length="157" mass="17162">MRQSCFLQLACTPMTNTAKHDIRTGDWTALNTDAKLIRFEVFVEEQKVPAELEMDHMDAVCLHAVAYDASGTPVGTGRLLPDGHIGRMAVRQVARGSGVGGALLQVLMAQARARGDQQVVLSAQSHAAPFYERHGFAIDGDEFFEAGIAHINMQYTF</sequence>
<accession>A0ABT1GEC4</accession>
<reference evidence="2" key="1">
    <citation type="submission" date="2022-03" db="EMBL/GenBank/DDBJ databases">
        <title>Genome Encyclopedia of Bacteria and Archaea VI: Functional Genomics of Type Strains.</title>
        <authorList>
            <person name="Whitman W."/>
        </authorList>
    </citation>
    <scope>NUCLEOTIDE SEQUENCE</scope>
    <source>
        <strain evidence="2">HSC-15S17</strain>
    </source>
</reference>
<dbReference type="PANTHER" id="PTHR13355">
    <property type="entry name" value="GLUCOSAMINE 6-PHOSPHATE N-ACETYLTRANSFERASE"/>
    <property type="match status" value="1"/>
</dbReference>
<dbReference type="InterPro" id="IPR000182">
    <property type="entry name" value="GNAT_dom"/>
</dbReference>
<dbReference type="PROSITE" id="PS51186">
    <property type="entry name" value="GNAT"/>
    <property type="match status" value="1"/>
</dbReference>
<organism evidence="2 3">
    <name type="scientific">Duganella violaceipulchra</name>
    <dbReference type="NCBI Taxonomy" id="2849652"/>
    <lineage>
        <taxon>Bacteria</taxon>
        <taxon>Pseudomonadati</taxon>
        <taxon>Pseudomonadota</taxon>
        <taxon>Betaproteobacteria</taxon>
        <taxon>Burkholderiales</taxon>
        <taxon>Oxalobacteraceae</taxon>
        <taxon>Telluria group</taxon>
        <taxon>Duganella</taxon>
    </lineage>
</organism>
<evidence type="ECO:0000313" key="2">
    <source>
        <dbReference type="EMBL" id="MCP2007308.1"/>
    </source>
</evidence>
<dbReference type="Proteomes" id="UP001162889">
    <property type="component" value="Unassembled WGS sequence"/>
</dbReference>
<dbReference type="InterPro" id="IPR016181">
    <property type="entry name" value="Acyl_CoA_acyltransferase"/>
</dbReference>
<feature type="domain" description="N-acetyltransferase" evidence="1">
    <location>
        <begin position="20"/>
        <end position="157"/>
    </location>
</feature>
<dbReference type="SUPFAM" id="SSF55729">
    <property type="entry name" value="Acyl-CoA N-acyltransferases (Nat)"/>
    <property type="match status" value="1"/>
</dbReference>